<dbReference type="InterPro" id="IPR018485">
    <property type="entry name" value="FGGY_C"/>
</dbReference>
<dbReference type="NCBIfam" id="NF000756">
    <property type="entry name" value="PRK00047.1"/>
    <property type="match status" value="1"/>
</dbReference>
<dbReference type="PIRSF" id="PIRSF000538">
    <property type="entry name" value="GlpK"/>
    <property type="match status" value="1"/>
</dbReference>
<feature type="binding site" evidence="11">
    <location>
        <position position="84"/>
    </location>
    <ligand>
        <name>glycerol</name>
        <dbReference type="ChEBI" id="CHEBI:17754"/>
    </ligand>
</feature>
<dbReference type="FunFam" id="3.30.420.40:FF:000008">
    <property type="entry name" value="Glycerol kinase"/>
    <property type="match status" value="1"/>
</dbReference>
<evidence type="ECO:0000256" key="12">
    <source>
        <dbReference type="RuleBase" id="RU003733"/>
    </source>
</evidence>
<keyword evidence="3 11" id="KW-0808">Transferase</keyword>
<evidence type="ECO:0000256" key="5">
    <source>
        <dbReference type="ARBA" id="ARBA00022777"/>
    </source>
</evidence>
<evidence type="ECO:0000313" key="15">
    <source>
        <dbReference type="EMBL" id="KXL52954.1"/>
    </source>
</evidence>
<feature type="binding site" evidence="11">
    <location>
        <position position="266"/>
    </location>
    <ligand>
        <name>ATP</name>
        <dbReference type="ChEBI" id="CHEBI:30616"/>
    </ligand>
</feature>
<comment type="caution">
    <text evidence="11">Lacks conserved residue(s) required for the propagation of feature annotation.</text>
</comment>
<feature type="binding site" evidence="11">
    <location>
        <position position="244"/>
    </location>
    <ligand>
        <name>glycerol</name>
        <dbReference type="ChEBI" id="CHEBI:17754"/>
    </ligand>
</feature>
<name>A0A136WEM8_9FIRM</name>
<comment type="activity regulation">
    <text evidence="11">Activated by phosphorylation and inhibited by fructose 1,6-bisphosphate (FBP).</text>
</comment>
<dbReference type="RefSeq" id="WP_066086835.1">
    <property type="nucleotide sequence ID" value="NZ_LRVM01000004.1"/>
</dbReference>
<dbReference type="GO" id="GO:0004370">
    <property type="term" value="F:glycerol kinase activity"/>
    <property type="evidence" value="ECO:0007669"/>
    <property type="project" value="UniProtKB-UniRule"/>
</dbReference>
<dbReference type="STRING" id="36847.CLNEO_14960"/>
<comment type="pathway">
    <text evidence="1 11">Polyol metabolism; glycerol degradation via glycerol kinase pathway; sn-glycerol 3-phosphate from glycerol: step 1/1.</text>
</comment>
<feature type="binding site" evidence="11">
    <location>
        <position position="410"/>
    </location>
    <ligand>
        <name>ATP</name>
        <dbReference type="ChEBI" id="CHEBI:30616"/>
    </ligand>
</feature>
<dbReference type="EC" id="2.7.1.30" evidence="11"/>
<keyword evidence="16" id="KW-1185">Reference proteome</keyword>
<feature type="binding site" evidence="11">
    <location>
        <position position="244"/>
    </location>
    <ligand>
        <name>sn-glycerol 3-phosphate</name>
        <dbReference type="ChEBI" id="CHEBI:57597"/>
    </ligand>
</feature>
<dbReference type="PANTHER" id="PTHR10196:SF69">
    <property type="entry name" value="GLYCEROL KINASE"/>
    <property type="match status" value="1"/>
</dbReference>
<feature type="binding site" evidence="11">
    <location>
        <position position="84"/>
    </location>
    <ligand>
        <name>sn-glycerol 3-phosphate</name>
        <dbReference type="ChEBI" id="CHEBI:57597"/>
    </ligand>
</feature>
<feature type="binding site" evidence="11">
    <location>
        <position position="313"/>
    </location>
    <ligand>
        <name>ATP</name>
        <dbReference type="ChEBI" id="CHEBI:30616"/>
    </ligand>
</feature>
<comment type="subunit">
    <text evidence="10 11">Homotetramer and homodimer (in equilibrium).</text>
</comment>
<feature type="binding site" evidence="11">
    <location>
        <position position="14"/>
    </location>
    <ligand>
        <name>ATP</name>
        <dbReference type="ChEBI" id="CHEBI:30616"/>
    </ligand>
</feature>
<keyword evidence="6 11" id="KW-0319">Glycerol metabolism</keyword>
<evidence type="ECO:0000256" key="6">
    <source>
        <dbReference type="ARBA" id="ARBA00022798"/>
    </source>
</evidence>
<comment type="catalytic activity">
    <reaction evidence="8 11">
        <text>glycerol + ATP = sn-glycerol 3-phosphate + ADP + H(+)</text>
        <dbReference type="Rhea" id="RHEA:21644"/>
        <dbReference type="ChEBI" id="CHEBI:15378"/>
        <dbReference type="ChEBI" id="CHEBI:17754"/>
        <dbReference type="ChEBI" id="CHEBI:30616"/>
        <dbReference type="ChEBI" id="CHEBI:57597"/>
        <dbReference type="ChEBI" id="CHEBI:456216"/>
        <dbReference type="EC" id="2.7.1.30"/>
    </reaction>
</comment>
<evidence type="ECO:0000256" key="10">
    <source>
        <dbReference type="ARBA" id="ARBA00063665"/>
    </source>
</evidence>
<dbReference type="GO" id="GO:0005829">
    <property type="term" value="C:cytosol"/>
    <property type="evidence" value="ECO:0007669"/>
    <property type="project" value="TreeGrafter"/>
</dbReference>
<feature type="binding site" evidence="11">
    <location>
        <position position="13"/>
    </location>
    <ligand>
        <name>sn-glycerol 3-phosphate</name>
        <dbReference type="ChEBI" id="CHEBI:57597"/>
    </ligand>
</feature>
<dbReference type="CDD" id="cd07769">
    <property type="entry name" value="ASKHA_NBD_FGGY_GK"/>
    <property type="match status" value="1"/>
</dbReference>
<feature type="binding site" evidence="11">
    <location>
        <position position="134"/>
    </location>
    <ligand>
        <name>sn-glycerol 3-phosphate</name>
        <dbReference type="ChEBI" id="CHEBI:57597"/>
    </ligand>
</feature>
<dbReference type="Proteomes" id="UP000070539">
    <property type="component" value="Unassembled WGS sequence"/>
</dbReference>
<dbReference type="InterPro" id="IPR018484">
    <property type="entry name" value="FGGY_N"/>
</dbReference>
<dbReference type="InterPro" id="IPR005999">
    <property type="entry name" value="Glycerol_kin"/>
</dbReference>
<accession>A0A136WEM8</accession>
<feature type="binding site" evidence="11">
    <location>
        <position position="13"/>
    </location>
    <ligand>
        <name>ADP</name>
        <dbReference type="ChEBI" id="CHEBI:456216"/>
    </ligand>
</feature>
<dbReference type="UniPathway" id="UPA00618">
    <property type="reaction ID" value="UER00672"/>
</dbReference>
<feature type="binding site" evidence="11">
    <location>
        <position position="309"/>
    </location>
    <ligand>
        <name>ATP</name>
        <dbReference type="ChEBI" id="CHEBI:30616"/>
    </ligand>
</feature>
<dbReference type="EMBL" id="LRVM01000004">
    <property type="protein sequence ID" value="KXL52954.1"/>
    <property type="molecule type" value="Genomic_DNA"/>
</dbReference>
<dbReference type="PATRIC" id="fig|36847.3.peg.1743"/>
<evidence type="ECO:0000256" key="3">
    <source>
        <dbReference type="ARBA" id="ARBA00022679"/>
    </source>
</evidence>
<feature type="binding site" evidence="11">
    <location>
        <position position="13"/>
    </location>
    <ligand>
        <name>ATP</name>
        <dbReference type="ChEBI" id="CHEBI:30616"/>
    </ligand>
</feature>
<evidence type="ECO:0000256" key="2">
    <source>
        <dbReference type="ARBA" id="ARBA00009156"/>
    </source>
</evidence>
<comment type="caution">
    <text evidence="15">The sequence shown here is derived from an EMBL/GenBank/DDBJ whole genome shotgun (WGS) entry which is preliminary data.</text>
</comment>
<dbReference type="PROSITE" id="PS00445">
    <property type="entry name" value="FGGY_KINASES_2"/>
    <property type="match status" value="1"/>
</dbReference>
<protein>
    <recommendedName>
        <fullName evidence="11">Glycerol kinase</fullName>
        <ecNumber evidence="11">2.7.1.30</ecNumber>
    </recommendedName>
    <alternativeName>
        <fullName evidence="11">ATP:glycerol 3-phosphotransferase</fullName>
    </alternativeName>
    <alternativeName>
        <fullName evidence="11">Glycerokinase</fullName>
        <shortName evidence="11">GK</shortName>
    </alternativeName>
</protein>
<evidence type="ECO:0000259" key="14">
    <source>
        <dbReference type="Pfam" id="PF02782"/>
    </source>
</evidence>
<dbReference type="InterPro" id="IPR043129">
    <property type="entry name" value="ATPase_NBD"/>
</dbReference>
<keyword evidence="4 11" id="KW-0547">Nucleotide-binding</keyword>
<keyword evidence="7 11" id="KW-0067">ATP-binding</keyword>
<sequence>MTKKYYLGIDQGTTGTTAILFDENWTLAARGYKEITQIYPRAGWVEHDAIEVWESIMSATRQAMLLVGAMPKEITCIGLDHEGETVVLWDKLTGVPVYNAIVWQDRRTARHADELSEKYADLVRNNTGLIIDSYFSATKIQWILDNVPEAGELMKKGQLLAGNMDAWLIWKMTHGKVHITDASTASRTMLFNIHKGEWDQDILDLLHIDRSVMPTICDSAMIYGYSDAMDFMGIRAPISGVMVDQQAALFGQNCITSGSVKTTYGTGCFMLMNTGDKPIYSPNGILTTVAWQLNGKCSYALDGGIYISGAATQWLRDGLKIIKSAAETEAMARQAGDNGGVYFVPSFTGLAAPYWDSYARGMMIGITGGTTQEHIVRATLESTAYQVKDVLDVMEKDSGVPITTMRCDGGAVANQFLMQFQSDILGIPLEIPEITDTTALGAAYMAAMGIGEFSSPEEVSHFWKISRYYEPRMNKDQRDSLLFNWHRAVERSQHWILD</sequence>
<dbReference type="GO" id="GO:0005524">
    <property type="term" value="F:ATP binding"/>
    <property type="evidence" value="ECO:0007669"/>
    <property type="project" value="UniProtKB-UniRule"/>
</dbReference>
<feature type="binding site" evidence="11">
    <location>
        <position position="309"/>
    </location>
    <ligand>
        <name>ADP</name>
        <dbReference type="ChEBI" id="CHEBI:456216"/>
    </ligand>
</feature>
<evidence type="ECO:0000259" key="13">
    <source>
        <dbReference type="Pfam" id="PF00370"/>
    </source>
</evidence>
<keyword evidence="5 11" id="KW-0418">Kinase</keyword>
<dbReference type="PROSITE" id="PS00933">
    <property type="entry name" value="FGGY_KINASES_1"/>
    <property type="match status" value="1"/>
</dbReference>
<feature type="binding site" evidence="11">
    <location>
        <position position="414"/>
    </location>
    <ligand>
        <name>ADP</name>
        <dbReference type="ChEBI" id="CHEBI:456216"/>
    </ligand>
</feature>
<evidence type="ECO:0000256" key="8">
    <source>
        <dbReference type="ARBA" id="ARBA00052101"/>
    </source>
</evidence>
<dbReference type="FunFam" id="3.30.420.40:FF:000007">
    <property type="entry name" value="Glycerol kinase"/>
    <property type="match status" value="1"/>
</dbReference>
<feature type="domain" description="Carbohydrate kinase FGGY N-terminal" evidence="13">
    <location>
        <begin position="5"/>
        <end position="251"/>
    </location>
</feature>
<gene>
    <name evidence="15" type="primary">glpK_2</name>
    <name evidence="11" type="synonym">glpK</name>
    <name evidence="15" type="ORF">CLNEO_14960</name>
</gene>
<feature type="binding site" evidence="11">
    <location>
        <position position="266"/>
    </location>
    <ligand>
        <name>ADP</name>
        <dbReference type="ChEBI" id="CHEBI:456216"/>
    </ligand>
</feature>
<reference evidence="15 16" key="1">
    <citation type="submission" date="2016-01" db="EMBL/GenBank/DDBJ databases">
        <title>Genome sequence of Clostridium neopropionicum X4, DSM-3847.</title>
        <authorList>
            <person name="Poehlein A."/>
            <person name="Beck M.H."/>
            <person name="Bengelsdorf F.R."/>
            <person name="Daniel R."/>
            <person name="Duerre P."/>
        </authorList>
    </citation>
    <scope>NUCLEOTIDE SEQUENCE [LARGE SCALE GENOMIC DNA]</scope>
    <source>
        <strain evidence="15 16">DSM-3847</strain>
    </source>
</reference>
<dbReference type="Pfam" id="PF00370">
    <property type="entry name" value="FGGY_N"/>
    <property type="match status" value="1"/>
</dbReference>
<dbReference type="GO" id="GO:0019563">
    <property type="term" value="P:glycerol catabolic process"/>
    <property type="evidence" value="ECO:0007669"/>
    <property type="project" value="UniProtKB-UniRule"/>
</dbReference>
<feature type="domain" description="Carbohydrate kinase FGGY C-terminal" evidence="14">
    <location>
        <begin position="261"/>
        <end position="449"/>
    </location>
</feature>
<comment type="function">
    <text evidence="9 11">Key enzyme in the regulation of glycerol uptake and metabolism. Catalyzes the phosphorylation of glycerol to yield sn-glycerol 3-phosphate.</text>
</comment>
<dbReference type="NCBIfam" id="TIGR01311">
    <property type="entry name" value="glycerol_kin"/>
    <property type="match status" value="1"/>
</dbReference>
<evidence type="ECO:0000256" key="1">
    <source>
        <dbReference type="ARBA" id="ARBA00005190"/>
    </source>
</evidence>
<proteinExistence type="inferred from homology"/>
<dbReference type="GO" id="GO:0006072">
    <property type="term" value="P:glycerol-3-phosphate metabolic process"/>
    <property type="evidence" value="ECO:0007669"/>
    <property type="project" value="InterPro"/>
</dbReference>
<dbReference type="AlphaFoldDB" id="A0A136WEM8"/>
<evidence type="ECO:0000313" key="16">
    <source>
        <dbReference type="Proteomes" id="UP000070539"/>
    </source>
</evidence>
<organism evidence="15 16">
    <name type="scientific">Anaerotignum neopropionicum</name>
    <dbReference type="NCBI Taxonomy" id="36847"/>
    <lineage>
        <taxon>Bacteria</taxon>
        <taxon>Bacillati</taxon>
        <taxon>Bacillota</taxon>
        <taxon>Clostridia</taxon>
        <taxon>Lachnospirales</taxon>
        <taxon>Anaerotignaceae</taxon>
        <taxon>Anaerotignum</taxon>
    </lineage>
</organism>
<evidence type="ECO:0000256" key="7">
    <source>
        <dbReference type="ARBA" id="ARBA00022840"/>
    </source>
</evidence>
<dbReference type="PANTHER" id="PTHR10196">
    <property type="entry name" value="SUGAR KINASE"/>
    <property type="match status" value="1"/>
</dbReference>
<feature type="binding site" evidence="11">
    <location>
        <position position="134"/>
    </location>
    <ligand>
        <name>glycerol</name>
        <dbReference type="ChEBI" id="CHEBI:17754"/>
    </ligand>
</feature>
<dbReference type="OrthoDB" id="9805576at2"/>
<evidence type="ECO:0000256" key="4">
    <source>
        <dbReference type="ARBA" id="ARBA00022741"/>
    </source>
</evidence>
<dbReference type="InterPro" id="IPR018483">
    <property type="entry name" value="Carb_kinase_FGGY_CS"/>
</dbReference>
<evidence type="ECO:0000256" key="11">
    <source>
        <dbReference type="HAMAP-Rule" id="MF_00186"/>
    </source>
</evidence>
<feature type="binding site" evidence="11">
    <location>
        <position position="245"/>
    </location>
    <ligand>
        <name>glycerol</name>
        <dbReference type="ChEBI" id="CHEBI:17754"/>
    </ligand>
</feature>
<dbReference type="Gene3D" id="3.30.420.40">
    <property type="match status" value="2"/>
</dbReference>
<dbReference type="Pfam" id="PF02782">
    <property type="entry name" value="FGGY_C"/>
    <property type="match status" value="1"/>
</dbReference>
<dbReference type="SUPFAM" id="SSF53067">
    <property type="entry name" value="Actin-like ATPase domain"/>
    <property type="match status" value="2"/>
</dbReference>
<comment type="similarity">
    <text evidence="2 11 12">Belongs to the FGGY kinase family.</text>
</comment>
<dbReference type="HAMAP" id="MF_00186">
    <property type="entry name" value="Glycerol_kin"/>
    <property type="match status" value="1"/>
</dbReference>
<feature type="binding site" evidence="11">
    <location>
        <position position="410"/>
    </location>
    <ligand>
        <name>ADP</name>
        <dbReference type="ChEBI" id="CHEBI:456216"/>
    </ligand>
</feature>
<evidence type="ECO:0000256" key="9">
    <source>
        <dbReference type="ARBA" id="ARBA00054633"/>
    </source>
</evidence>
<dbReference type="InterPro" id="IPR000577">
    <property type="entry name" value="Carb_kinase_FGGY"/>
</dbReference>